<evidence type="ECO:0000259" key="3">
    <source>
        <dbReference type="Pfam" id="PF20220"/>
    </source>
</evidence>
<evidence type="ECO:0000259" key="2">
    <source>
        <dbReference type="Pfam" id="PF18276"/>
    </source>
</evidence>
<dbReference type="InterPro" id="IPR040840">
    <property type="entry name" value="TcA_TcB_BD"/>
</dbReference>
<reference evidence="4" key="1">
    <citation type="submission" date="2021-03" db="EMBL/GenBank/DDBJ databases">
        <title>Comparative genomics and phylogenomic investigation of the class Geoglossomycetes provide insights into ecological specialization and systematics.</title>
        <authorList>
            <person name="Melie T."/>
            <person name="Pirro S."/>
            <person name="Miller A.N."/>
            <person name="Quandt A."/>
        </authorList>
    </citation>
    <scope>NUCLEOTIDE SEQUENCE</scope>
    <source>
        <strain evidence="4">CAQ_001_2017</strain>
    </source>
</reference>
<feature type="region of interest" description="Disordered" evidence="1">
    <location>
        <begin position="2389"/>
        <end position="2409"/>
    </location>
</feature>
<evidence type="ECO:0000313" key="4">
    <source>
        <dbReference type="EMBL" id="KAH0566015.1"/>
    </source>
</evidence>
<organism evidence="4 5">
    <name type="scientific">Trichoglossum hirsutum</name>
    <dbReference type="NCBI Taxonomy" id="265104"/>
    <lineage>
        <taxon>Eukaryota</taxon>
        <taxon>Fungi</taxon>
        <taxon>Dikarya</taxon>
        <taxon>Ascomycota</taxon>
        <taxon>Pezizomycotina</taxon>
        <taxon>Geoglossomycetes</taxon>
        <taxon>Geoglossales</taxon>
        <taxon>Geoglossaceae</taxon>
        <taxon>Trichoglossum</taxon>
    </lineage>
</organism>
<feature type="region of interest" description="Disordered" evidence="1">
    <location>
        <begin position="1618"/>
        <end position="1648"/>
    </location>
</feature>
<evidence type="ECO:0008006" key="6">
    <source>
        <dbReference type="Google" id="ProtNLM"/>
    </source>
</evidence>
<gene>
    <name evidence="4" type="ORF">GP486_000587</name>
</gene>
<sequence>MPALIIVRLLPVRPTTGDIFSAYLEGLTLQAYDRTIEDTSTKLVLGEKVVFLGEASGLVPLGKDLEVTLVSGEPPAYKNSIVQHFVTVPAGPPAPPGSTTYIPKAVATAVIVVNIDLDSHPEYPTRTAFDVRFVATRGTEPVELPLQVDYNIIATDNVDITTEPNTPGWVAGQIVSAYVYVPAPSPPDVATITLGNAATPPNFDKLVKTIDKVLAKDHPSTAPSLAKSTEALTPAQCSEIASEIIYNRGADPPPVPGGDLELLYTYDDNTKQAKGFPDNVTWDDVRKSFETAMQAYRATNDANADRLAQYVFAASAAVWAEKKSSEEQRATVGIPIVPKPGATDPPSELTIFLTSSDPTKPPLQGKLDPTFVVPAAYFYALGYKYPMRMQPIERYKIAVTTPAENLSETMQSALDSGILQLQEQTLTLPAANQAKTNMPQAVRRISALSAAFITGPDPKVWLAAEVNSLFTRWQAKDSPVDTFTHDFWDPEMTSAAVPSDYLMLLLTIITAGNGDFIKEIRKMPVNKPTDLRDIKDSVWVDLFNQHPDWLPPTTISGSVARRTAAFLSSLRNIFEPKFTGGVPNPTIGETAPTFSGSLDILQRFVSAYTGTFSFSNPLDMHEVEHALTLAFPDDPPAQDWVRNAVTTIRALFEIMAIAAIDSKFQVSYMEALYARGFTSIDSIMKFTDTQFEAAMAGTVAFTAAIGIWNAVKTTGPNDGGEPEFGFHPVNPGSLVNCVPPEHLSPLGPCQYLQGMLNTDIDASKLSDFVVPRRGNLGDMSVTEANLSIQLPLIDLVLESLENLGTLTTFDGAVYDTDPNAVVDSTIGAGAIGKDKKLSSDEALLAAVPQHSTPSLTIARPDVYKVLESCFTHPKLPYSQKLDVCRSYLNELGTNRFDTMRRFRHDITEYGLLNIQDASHAPDDFDKALWRFPVQFDIALEYLCMSGEEYNKYYSGAFPADQASTLYGFDSKVDKDWVLLVTRVPQFLKSTGLTYCKFIELIEAKFVDIKPAGVEVGPANFPKCPACCLDNIVIRFEEDESEVSILVRLMLFIRLWRKLNTECGWREKEISFACLKKICQALRLFNNGTTVNPDFVRQLASLFMLGEYFCLPYCADGDGDASILGLWASQPGSQEWNKAAKIFLGCIEKFATESYGCDKRDAKFVKVLRDNLKPLSCLAGFSEEFTWYAAPTSTIRFVEVLAKIYASKFTVGELIFLFTNEEHLDGDDPFPIAELSESLDSPLNWPEDDPHGLWELREKLLMVPDCGKESEEWTWHKIVSALHELGQNDVGPLIEFGEHFFPETLERDGHSVPTRNRRWFFPLGVEDTTPTMWSAEPCKPFHFEFSHPTDTNTDSRRLLGRLWVQLPLRDEDVAKKLRHSRQLRDPEIKAVQSLYFQPRAMLAPYVLIFSNFNVAIDYLIQEPDECERFKFFQKEFAKFFRRCRIIAEHLVCHVGLAVGCKGRDAPDVDVAWRILRSLIADENFAAEGWEDDSGRVPQSFMWDPNVSGNAFAALLGLIGTGLLGKYKAPQLQKWAEMRGGMKAFGNERDEWNTPVLTVIPSINAHPASPDDDVIFTKNGFTLRDAYGEAIAGSEPFTILWKGLLIVECGGDYKFRVPPCHPKRDDDSPSRHRSRSRGHSPSRDDDDSQRWLVTIKRGQEERTLLNHCAAGPEAPDFESRPVCLTRGVYCITIAFHQSIPRKDHRKEARRFHTGFELKYQGPDAKDCSEVVPFTQLIQSWKIQGLCDLPANVKGDTGEVEKAIFTDAAGQFLDLQYISTMRDIRRTYQRAFKAVLLAHRFCLSACQIECDWQSELSFILDHPHRFRGVAYVPKVEGKAHSHYADFNFNFLPVLDPYRSNKLPSDPVDSRSNPSAERQTAMFDWWERLFDYTTLRRRVRKICGHQVWLLFMEVAQQSDQQDDLDQGEERDRRISQLLRHLNVKLSLSRVMLRYFARPETWKLRPSDLLDERWAIRVWHANAWVNAVEGEFYSEKLSRALVYLWTSSDPDEVIDGTTGNKDLVGFMQMSMLTSHGSPPDVKRLKKLNDGLRCRARASLFAYLCGMNRVPLSSIGGTGSATVPRDLSELLLQDVEAGLDEHSSRIEDAIHAVQTYVQRARLGAESHWTPKLSALWDCRYSSFGVWSASMRRLVYRENWLHWDEMQKLNKLESVKNLTKELRRGDLSIVEAGHPLWWPKSITTRPKDTIQTRELALLGRQHDSLDEGLSLIGTPMRDGRPSWLSPIPDPGPPKRKQPPQGTEHPPEMPSASPDGAVLFHVTDDRKAVKDSAKSSPAPEKASFQAALASLKEIPLWAEAAIRLGARFIRVAAASNAPATPYAGLSKDSIPCCEKCASPHASHVDEYYFWLMDVRAYRYQDVGGSAPVAINPQFIQDADIGSSDPTDPETDWRDPAKVPPLLKWPSRPMVYLFWSRVHQGTLDPPRRSTEGILINPEVKNALPFLGFGGRVLDSLYFPVSGTVIEPTTTAGIFRYDLPTDTAVVVGEQPPPPTPSGPLVPYPYFIHFEPGRPLFPTSGFEIALSVAEMYRGKCSWEEAVKWVAIAYNPLDRDNAWAQCIKDSFLRETFLLPPEAQDLAASFSLTAESHDIISTPAATTPAGTTPAVTPGDVGERNLERQNIRRDPPCCPSIALKDSVARSRAALIKYLKTLLQWANSLMCRNSMEYFQQALAIYNIMNRILGPTPMKVDAHDSFDHPMTISNFVASSPPLNPELLCLYDEVADRRRMVHESINARRLATGKRHYEPAPWGSHRRWDGRLECEEDAKCFSCCQPYRFASLHAKALEWTNLVKSLGNSLLSAFEKGDNELLVALRATHERQILDLGLEVSQNQWRGADWDVQAQDRSLENALTRLEHFILLQANGLNFGENAYIINLGVAMGAKIGAQISDGVAQGEAIAPDPYVGAAGVAGSPVSILTTPGGEKLSQSSTSAARILNGVSDDAHLMSEMMNTQSSWARRAEEWKHQEQVSRIEVTQIKRQLLASERRRHIALRELNDHQRQMEHSAEVQDFLRDKFTKQEVYLFLQQETAALYRLAYDFALKTAREAQQAFRYERGDTQREFLQDVAWDSLHEGLMAGERLELRLRAMEHAYMELNCREYELTKHFSLRLHFPLAFLQLKTTGCCEVDIPEWIFDLDFPGHYMRRIRNVSLSVPCVAGPYTGVHCRAQLIMSKIRYTPLLPGPEACCCDEKLKQHCDHDPYLVTRYNAKEAIAISSGVDDDGLFELNFKDERYLPFEFCGAISRWRIELPPENNQFDFDTLSDFIIHLNYTSREGGPDLRRRASDLAECRVPGQGLRYFDIRHEFPDSWGVFAQKCPKSKPKSKECESRSCSPHRRHSSHRHRSPSRHRHRDFDLRLTRNMFPFLTRNRTVRVHRIHLVIDKDPDSEPCGDHITVEYLPPRDRSDDDDDDEKCRVVCRAGVDENCTLYHGVISVQITPVAARMAKCVGRLRLPEELCGVREAYLVCEYEAQVPVERGCGGECGVKKIMKRLPC</sequence>
<proteinExistence type="predicted"/>
<keyword evidence="5" id="KW-1185">Reference proteome</keyword>
<feature type="compositionally biased region" description="Basic residues" evidence="1">
    <location>
        <begin position="1629"/>
        <end position="1638"/>
    </location>
</feature>
<feature type="domain" description="Tc toxin complex TcA C-terminal TcB-binding" evidence="2">
    <location>
        <begin position="2990"/>
        <end position="3283"/>
    </location>
</feature>
<feature type="domain" description="ABC toxin N-terminal" evidence="3">
    <location>
        <begin position="2045"/>
        <end position="2155"/>
    </location>
</feature>
<evidence type="ECO:0000313" key="5">
    <source>
        <dbReference type="Proteomes" id="UP000750711"/>
    </source>
</evidence>
<comment type="caution">
    <text evidence="4">The sequence shown here is derived from an EMBL/GenBank/DDBJ whole genome shotgun (WGS) entry which is preliminary data.</text>
</comment>
<dbReference type="Pfam" id="PF18276">
    <property type="entry name" value="TcA_TcB_BD"/>
    <property type="match status" value="1"/>
</dbReference>
<protein>
    <recommendedName>
        <fullName evidence="6">Insecticidal toxin complex protein</fullName>
    </recommendedName>
</protein>
<feature type="compositionally biased region" description="Basic residues" evidence="1">
    <location>
        <begin position="3343"/>
        <end position="3361"/>
    </location>
</feature>
<feature type="region of interest" description="Disordered" evidence="1">
    <location>
        <begin position="3327"/>
        <end position="3361"/>
    </location>
</feature>
<evidence type="ECO:0000256" key="1">
    <source>
        <dbReference type="SAM" id="MobiDB-lite"/>
    </source>
</evidence>
<dbReference type="Proteomes" id="UP000750711">
    <property type="component" value="Unassembled WGS sequence"/>
</dbReference>
<name>A0A9P8LIH7_9PEZI</name>
<accession>A0A9P8LIH7</accession>
<dbReference type="EMBL" id="JAGHQM010000041">
    <property type="protein sequence ID" value="KAH0566015.1"/>
    <property type="molecule type" value="Genomic_DNA"/>
</dbReference>
<dbReference type="Pfam" id="PF20220">
    <property type="entry name" value="ABC_toxin_N"/>
    <property type="match status" value="1"/>
</dbReference>
<feature type="region of interest" description="Disordered" evidence="1">
    <location>
        <begin position="2221"/>
        <end position="2268"/>
    </location>
</feature>
<dbReference type="InterPro" id="IPR046839">
    <property type="entry name" value="ABC_toxin_N"/>
</dbReference>